<evidence type="ECO:0000313" key="2">
    <source>
        <dbReference type="EMBL" id="TGZ51980.1"/>
    </source>
</evidence>
<name>A0A4S2KQQ6_9HYME</name>
<keyword evidence="1" id="KW-1133">Transmembrane helix</keyword>
<feature type="transmembrane region" description="Helical" evidence="1">
    <location>
        <begin position="95"/>
        <end position="114"/>
    </location>
</feature>
<proteinExistence type="predicted"/>
<feature type="transmembrane region" description="Helical" evidence="1">
    <location>
        <begin position="120"/>
        <end position="139"/>
    </location>
</feature>
<keyword evidence="1" id="KW-0812">Transmembrane</keyword>
<keyword evidence="3" id="KW-1185">Reference proteome</keyword>
<comment type="caution">
    <text evidence="2">The sequence shown here is derived from an EMBL/GenBank/DDBJ whole genome shotgun (WGS) entry which is preliminary data.</text>
</comment>
<evidence type="ECO:0000313" key="3">
    <source>
        <dbReference type="Proteomes" id="UP000310200"/>
    </source>
</evidence>
<reference evidence="2 3" key="1">
    <citation type="journal article" date="2019" name="Philos. Trans. R. Soc. Lond., B, Biol. Sci.">
        <title>Ant behaviour and brain gene expression of defending hosts depend on the ecological success of the intruding social parasite.</title>
        <authorList>
            <person name="Kaur R."/>
            <person name="Stoldt M."/>
            <person name="Jongepier E."/>
            <person name="Feldmeyer B."/>
            <person name="Menzel F."/>
            <person name="Bornberg-Bauer E."/>
            <person name="Foitzik S."/>
        </authorList>
    </citation>
    <scope>NUCLEOTIDE SEQUENCE [LARGE SCALE GENOMIC DNA]</scope>
    <source>
        <tissue evidence="2">Whole body</tissue>
    </source>
</reference>
<organism evidence="2 3">
    <name type="scientific">Temnothorax longispinosus</name>
    <dbReference type="NCBI Taxonomy" id="300112"/>
    <lineage>
        <taxon>Eukaryota</taxon>
        <taxon>Metazoa</taxon>
        <taxon>Ecdysozoa</taxon>
        <taxon>Arthropoda</taxon>
        <taxon>Hexapoda</taxon>
        <taxon>Insecta</taxon>
        <taxon>Pterygota</taxon>
        <taxon>Neoptera</taxon>
        <taxon>Endopterygota</taxon>
        <taxon>Hymenoptera</taxon>
        <taxon>Apocrita</taxon>
        <taxon>Aculeata</taxon>
        <taxon>Formicoidea</taxon>
        <taxon>Formicidae</taxon>
        <taxon>Myrmicinae</taxon>
        <taxon>Temnothorax</taxon>
    </lineage>
</organism>
<keyword evidence="1" id="KW-0472">Membrane</keyword>
<dbReference type="Proteomes" id="UP000310200">
    <property type="component" value="Unassembled WGS sequence"/>
</dbReference>
<evidence type="ECO:0000256" key="1">
    <source>
        <dbReference type="SAM" id="Phobius"/>
    </source>
</evidence>
<gene>
    <name evidence="2" type="ORF">DBV15_06977</name>
</gene>
<dbReference type="EMBL" id="QBLH01001405">
    <property type="protein sequence ID" value="TGZ51980.1"/>
    <property type="molecule type" value="Genomic_DNA"/>
</dbReference>
<accession>A0A4S2KQQ6</accession>
<sequence length="275" mass="30772">MVHVIATVFLYRSQAASPPICMRRASCRNLMRQGPSWISYRVLTHVSCSELGTNFQRRSEQKRLDKRWVDTRFTYFALKCILDPLRNDADCSGRMLATILVAWVTTAMIASILLQWQHMWIVLVILTLLFFFVCGYTVYTVKRTQARILIEQRRAAIRTISDITANRGQAGPLAFTMRSAPDLPPSYASVMTVQETSGTPGQTSRTVDPPGENKFLEDPPPYAIVVASINMQERNAEVSNEPYVLPVELTKKYDAAVASASSGLASASHTCPHPR</sequence>
<protein>
    <submittedName>
        <fullName evidence="2">Uncharacterized protein</fullName>
    </submittedName>
</protein>
<dbReference type="AlphaFoldDB" id="A0A4S2KQQ6"/>